<dbReference type="PANTHER" id="PTHR30055">
    <property type="entry name" value="HTH-TYPE TRANSCRIPTIONAL REGULATOR RUTR"/>
    <property type="match status" value="1"/>
</dbReference>
<feature type="DNA-binding region" description="H-T-H motif" evidence="4">
    <location>
        <begin position="28"/>
        <end position="47"/>
    </location>
</feature>
<evidence type="ECO:0000256" key="3">
    <source>
        <dbReference type="ARBA" id="ARBA00023163"/>
    </source>
</evidence>
<evidence type="ECO:0000259" key="5">
    <source>
        <dbReference type="PROSITE" id="PS50977"/>
    </source>
</evidence>
<dbReference type="EMBL" id="BAABAQ010000017">
    <property type="protein sequence ID" value="GAA4207319.1"/>
    <property type="molecule type" value="Genomic_DNA"/>
</dbReference>
<keyword evidence="3" id="KW-0804">Transcription</keyword>
<sequence>MRVDARRNREHLLTTARAVIAEQGPEASLNEIARRAGVGPGTLYRHFPTRQVLLAAVFRDRVETLCARAADLLAHTSPDEALALWSRDVLAHALTDRGMSASMTLGGAELGFDCHAAMRSAATGLLLRAQREGRTRPDVDIEDLFQLVTGVALAASELPGGLDRAERLLSVTLAGLRR</sequence>
<dbReference type="Gene3D" id="1.10.357.10">
    <property type="entry name" value="Tetracycline Repressor, domain 2"/>
    <property type="match status" value="1"/>
</dbReference>
<dbReference type="Proteomes" id="UP001501251">
    <property type="component" value="Unassembled WGS sequence"/>
</dbReference>
<dbReference type="InterPro" id="IPR050109">
    <property type="entry name" value="HTH-type_TetR-like_transc_reg"/>
</dbReference>
<dbReference type="PROSITE" id="PS50977">
    <property type="entry name" value="HTH_TETR_2"/>
    <property type="match status" value="1"/>
</dbReference>
<name>A0ABP8BJ83_9ACTN</name>
<evidence type="ECO:0000256" key="1">
    <source>
        <dbReference type="ARBA" id="ARBA00023015"/>
    </source>
</evidence>
<keyword evidence="2 4" id="KW-0238">DNA-binding</keyword>
<keyword evidence="7" id="KW-1185">Reference proteome</keyword>
<evidence type="ECO:0000256" key="2">
    <source>
        <dbReference type="ARBA" id="ARBA00023125"/>
    </source>
</evidence>
<dbReference type="PANTHER" id="PTHR30055:SF234">
    <property type="entry name" value="HTH-TYPE TRANSCRIPTIONAL REGULATOR BETI"/>
    <property type="match status" value="1"/>
</dbReference>
<dbReference type="InterPro" id="IPR036271">
    <property type="entry name" value="Tet_transcr_reg_TetR-rel_C_sf"/>
</dbReference>
<dbReference type="InterPro" id="IPR009057">
    <property type="entry name" value="Homeodomain-like_sf"/>
</dbReference>
<feature type="domain" description="HTH tetR-type" evidence="5">
    <location>
        <begin position="6"/>
        <end position="65"/>
    </location>
</feature>
<comment type="caution">
    <text evidence="6">The sequence shown here is derived from an EMBL/GenBank/DDBJ whole genome shotgun (WGS) entry which is preliminary data.</text>
</comment>
<dbReference type="Pfam" id="PF21597">
    <property type="entry name" value="TetR_C_43"/>
    <property type="match status" value="1"/>
</dbReference>
<dbReference type="SUPFAM" id="SSF46689">
    <property type="entry name" value="Homeodomain-like"/>
    <property type="match status" value="1"/>
</dbReference>
<organism evidence="6 7">
    <name type="scientific">Streptosporangium oxazolinicum</name>
    <dbReference type="NCBI Taxonomy" id="909287"/>
    <lineage>
        <taxon>Bacteria</taxon>
        <taxon>Bacillati</taxon>
        <taxon>Actinomycetota</taxon>
        <taxon>Actinomycetes</taxon>
        <taxon>Streptosporangiales</taxon>
        <taxon>Streptosporangiaceae</taxon>
        <taxon>Streptosporangium</taxon>
    </lineage>
</organism>
<protein>
    <submittedName>
        <fullName evidence="6">TetR/AcrR family transcriptional regulator</fullName>
    </submittedName>
</protein>
<dbReference type="Pfam" id="PF00440">
    <property type="entry name" value="TetR_N"/>
    <property type="match status" value="1"/>
</dbReference>
<dbReference type="RefSeq" id="WP_344922639.1">
    <property type="nucleotide sequence ID" value="NZ_BAABAQ010000017.1"/>
</dbReference>
<keyword evidence="1" id="KW-0805">Transcription regulation</keyword>
<reference evidence="7" key="1">
    <citation type="journal article" date="2019" name="Int. J. Syst. Evol. Microbiol.">
        <title>The Global Catalogue of Microorganisms (GCM) 10K type strain sequencing project: providing services to taxonomists for standard genome sequencing and annotation.</title>
        <authorList>
            <consortium name="The Broad Institute Genomics Platform"/>
            <consortium name="The Broad Institute Genome Sequencing Center for Infectious Disease"/>
            <person name="Wu L."/>
            <person name="Ma J."/>
        </authorList>
    </citation>
    <scope>NUCLEOTIDE SEQUENCE [LARGE SCALE GENOMIC DNA]</scope>
    <source>
        <strain evidence="7">JCM 17388</strain>
    </source>
</reference>
<dbReference type="SUPFAM" id="SSF48498">
    <property type="entry name" value="Tetracyclin repressor-like, C-terminal domain"/>
    <property type="match status" value="1"/>
</dbReference>
<evidence type="ECO:0000256" key="4">
    <source>
        <dbReference type="PROSITE-ProRule" id="PRU00335"/>
    </source>
</evidence>
<gene>
    <name evidence="6" type="ORF">GCM10022252_70810</name>
</gene>
<dbReference type="InterPro" id="IPR049445">
    <property type="entry name" value="TetR_SbtR-like_C"/>
</dbReference>
<evidence type="ECO:0000313" key="7">
    <source>
        <dbReference type="Proteomes" id="UP001501251"/>
    </source>
</evidence>
<dbReference type="PRINTS" id="PR00455">
    <property type="entry name" value="HTHTETR"/>
</dbReference>
<dbReference type="InterPro" id="IPR001647">
    <property type="entry name" value="HTH_TetR"/>
</dbReference>
<evidence type="ECO:0000313" key="6">
    <source>
        <dbReference type="EMBL" id="GAA4207319.1"/>
    </source>
</evidence>
<accession>A0ABP8BJ83</accession>
<proteinExistence type="predicted"/>